<evidence type="ECO:0000313" key="4">
    <source>
        <dbReference type="Proteomes" id="UP000093796"/>
    </source>
</evidence>
<keyword evidence="2" id="KW-0732">Signal</keyword>
<dbReference type="OrthoDB" id="7225017at2"/>
<feature type="signal peptide" evidence="2">
    <location>
        <begin position="1"/>
        <end position="25"/>
    </location>
</feature>
<comment type="caution">
    <text evidence="3">The sequence shown here is derived from an EMBL/GenBank/DDBJ whole genome shotgun (WGS) entry which is preliminary data.</text>
</comment>
<feature type="region of interest" description="Disordered" evidence="1">
    <location>
        <begin position="113"/>
        <end position="140"/>
    </location>
</feature>
<gene>
    <name evidence="3" type="ORF">SRCM100623_01729</name>
</gene>
<dbReference type="Proteomes" id="UP000093796">
    <property type="component" value="Unassembled WGS sequence"/>
</dbReference>
<accession>A0A1A0DAE8</accession>
<feature type="chain" id="PRO_5008289250" description="DUF2501 domain-containing protein" evidence="2">
    <location>
        <begin position="26"/>
        <end position="175"/>
    </location>
</feature>
<evidence type="ECO:0000256" key="1">
    <source>
        <dbReference type="SAM" id="MobiDB-lite"/>
    </source>
</evidence>
<dbReference type="RefSeq" id="WP_003629766.1">
    <property type="nucleotide sequence ID" value="NZ_LYUD01000101.1"/>
</dbReference>
<organism evidence="3 4">
    <name type="scientific">Acetobacter pasteurianus</name>
    <name type="common">Acetobacter turbidans</name>
    <dbReference type="NCBI Taxonomy" id="438"/>
    <lineage>
        <taxon>Bacteria</taxon>
        <taxon>Pseudomonadati</taxon>
        <taxon>Pseudomonadota</taxon>
        <taxon>Alphaproteobacteria</taxon>
        <taxon>Acetobacterales</taxon>
        <taxon>Acetobacteraceae</taxon>
        <taxon>Acetobacter</taxon>
    </lineage>
</organism>
<reference evidence="3 4" key="1">
    <citation type="submission" date="2016-05" db="EMBL/GenBank/DDBJ databases">
        <title>Genome sequencing of Acetobacter pasteurianus strain SRCM100623.</title>
        <authorList>
            <person name="Song Y.R."/>
        </authorList>
    </citation>
    <scope>NUCLEOTIDE SEQUENCE [LARGE SCALE GENOMIC DNA]</scope>
    <source>
        <strain evidence="3 4">SRCM100623</strain>
    </source>
</reference>
<protein>
    <recommendedName>
        <fullName evidence="5">DUF2501 domain-containing protein</fullName>
    </recommendedName>
</protein>
<evidence type="ECO:0008006" key="5">
    <source>
        <dbReference type="Google" id="ProtNLM"/>
    </source>
</evidence>
<proteinExistence type="predicted"/>
<evidence type="ECO:0000313" key="3">
    <source>
        <dbReference type="EMBL" id="OAZ72258.1"/>
    </source>
</evidence>
<dbReference type="PATRIC" id="fig|438.15.peg.1927"/>
<dbReference type="EMBL" id="LYUD01000101">
    <property type="protein sequence ID" value="OAZ72258.1"/>
    <property type="molecule type" value="Genomic_DNA"/>
</dbReference>
<name>A0A1A0DAE8_ACEPA</name>
<dbReference type="AlphaFoldDB" id="A0A1A0DAE8"/>
<evidence type="ECO:0000256" key="2">
    <source>
        <dbReference type="SAM" id="SignalP"/>
    </source>
</evidence>
<sequence>MFSTKKTIMAASCILGLSAASMAHAQTTPSHLPAGTTFPTTPADALPVTDPAHPASAPTNGAQVVGNVSGTSTTATPGVLGEGGLPSIENASTGNVAGLLSYCVHKNYASGTTPRSVARNLSKRSDVRNDQGYSLGGQGLLQNSTSKPFDIATLELSKRVKLCSDLTKKGQSLTD</sequence>